<comment type="similarity">
    <text evidence="3">Belongs to the HAD-like hydrolase superfamily. CbbY/CbbZ/Gph/YieH family.</text>
</comment>
<dbReference type="InterPro" id="IPR036412">
    <property type="entry name" value="HAD-like_sf"/>
</dbReference>
<sequence>MKKEYIVLFDLDGTLVDSTQAIYASFSQAYLAMNDTPPSLEQVKLGIGHTLESMFLQNGVKKQSVDEYVKHYRVAYRGLMEQGTHLLPNAKEAIILAHSFATLGVVTTKRGDFSQILLDKLGVWEYFSSIVGIESVSSPKPHAEPILKVLEMLDKDKEIQRDRIYMIGDTILDIQAAKNAKIQAVGVLCGFGKKEAMQESQAPLCENTLEAVEWIRQKALS</sequence>
<dbReference type="InterPro" id="IPR023198">
    <property type="entry name" value="PGP-like_dom2"/>
</dbReference>
<proteinExistence type="inferred from homology"/>
<evidence type="ECO:0000256" key="4">
    <source>
        <dbReference type="ARBA" id="ARBA00013078"/>
    </source>
</evidence>
<dbReference type="RefSeq" id="WP_015453564.1">
    <property type="nucleotide sequence ID" value="NC_020555.1"/>
</dbReference>
<dbReference type="NCBIfam" id="TIGR01549">
    <property type="entry name" value="HAD-SF-IA-v1"/>
    <property type="match status" value="1"/>
</dbReference>
<dbReference type="AlphaFoldDB" id="A0AAI8QH83"/>
<evidence type="ECO:0000256" key="3">
    <source>
        <dbReference type="ARBA" id="ARBA00006171"/>
    </source>
</evidence>
<name>A0AAI8QH83_9HELI</name>
<dbReference type="Proteomes" id="UP000006036">
    <property type="component" value="Chromosome 1"/>
</dbReference>
<dbReference type="PANTHER" id="PTHR43434:SF1">
    <property type="entry name" value="PHOSPHOGLYCOLATE PHOSPHATASE"/>
    <property type="match status" value="1"/>
</dbReference>
<evidence type="ECO:0000313" key="6">
    <source>
        <dbReference type="Proteomes" id="UP000006036"/>
    </source>
</evidence>
<gene>
    <name evidence="5" type="ORF">HCBAA847_1271</name>
</gene>
<dbReference type="SUPFAM" id="SSF56784">
    <property type="entry name" value="HAD-like"/>
    <property type="match status" value="1"/>
</dbReference>
<protein>
    <recommendedName>
        <fullName evidence="4">phosphoglycolate phosphatase</fullName>
        <ecNumber evidence="4">3.1.3.18</ecNumber>
    </recommendedName>
</protein>
<dbReference type="GO" id="GO:0006281">
    <property type="term" value="P:DNA repair"/>
    <property type="evidence" value="ECO:0007669"/>
    <property type="project" value="TreeGrafter"/>
</dbReference>
<dbReference type="GO" id="GO:0008967">
    <property type="term" value="F:phosphoglycolate phosphatase activity"/>
    <property type="evidence" value="ECO:0007669"/>
    <property type="project" value="UniProtKB-EC"/>
</dbReference>
<comment type="catalytic activity">
    <reaction evidence="1">
        <text>2-phosphoglycolate + H2O = glycolate + phosphate</text>
        <dbReference type="Rhea" id="RHEA:14369"/>
        <dbReference type="ChEBI" id="CHEBI:15377"/>
        <dbReference type="ChEBI" id="CHEBI:29805"/>
        <dbReference type="ChEBI" id="CHEBI:43474"/>
        <dbReference type="ChEBI" id="CHEBI:58033"/>
        <dbReference type="EC" id="3.1.3.18"/>
    </reaction>
</comment>
<evidence type="ECO:0000256" key="1">
    <source>
        <dbReference type="ARBA" id="ARBA00000830"/>
    </source>
</evidence>
<dbReference type="SFLD" id="SFLDS00003">
    <property type="entry name" value="Haloacid_Dehalogenase"/>
    <property type="match status" value="1"/>
</dbReference>
<dbReference type="PANTHER" id="PTHR43434">
    <property type="entry name" value="PHOSPHOGLYCOLATE PHOSPHATASE"/>
    <property type="match status" value="1"/>
</dbReference>
<dbReference type="InterPro" id="IPR041492">
    <property type="entry name" value="HAD_2"/>
</dbReference>
<dbReference type="SFLD" id="SFLDG01129">
    <property type="entry name" value="C1.5:_HAD__Beta-PGM__Phosphata"/>
    <property type="match status" value="1"/>
</dbReference>
<dbReference type="InterPro" id="IPR023214">
    <property type="entry name" value="HAD_sf"/>
</dbReference>
<comment type="pathway">
    <text evidence="2">Organic acid metabolism; glycolate biosynthesis; glycolate from 2-phosphoglycolate: step 1/1.</text>
</comment>
<keyword evidence="5" id="KW-0378">Hydrolase</keyword>
<reference evidence="5 6" key="1">
    <citation type="journal article" date="2012" name="J. Bacteriol.">
        <title>Complete Genome Sequence of Helicobacter cinaedi Type Strain ATCC BAA-847.</title>
        <authorList>
            <person name="Miyoshi-Akiyama T."/>
            <person name="Takeshita N."/>
            <person name="Ohmagari N."/>
            <person name="Kirikae T."/>
        </authorList>
    </citation>
    <scope>NUCLEOTIDE SEQUENCE [LARGE SCALE GENOMIC DNA]</scope>
    <source>
        <strain evidence="5 6">ATCC BAA-847</strain>
    </source>
</reference>
<dbReference type="InterPro" id="IPR006439">
    <property type="entry name" value="HAD-SF_hydro_IA"/>
</dbReference>
<dbReference type="KEGG" id="hcb:HCBAA847_1271"/>
<evidence type="ECO:0000256" key="2">
    <source>
        <dbReference type="ARBA" id="ARBA00004818"/>
    </source>
</evidence>
<dbReference type="Pfam" id="PF13419">
    <property type="entry name" value="HAD_2"/>
    <property type="match status" value="1"/>
</dbReference>
<dbReference type="GO" id="GO:0005829">
    <property type="term" value="C:cytosol"/>
    <property type="evidence" value="ECO:0007669"/>
    <property type="project" value="TreeGrafter"/>
</dbReference>
<evidence type="ECO:0000313" key="5">
    <source>
        <dbReference type="EMBL" id="BAM32504.1"/>
    </source>
</evidence>
<dbReference type="Gene3D" id="3.40.50.1000">
    <property type="entry name" value="HAD superfamily/HAD-like"/>
    <property type="match status" value="1"/>
</dbReference>
<dbReference type="EMBL" id="AP012492">
    <property type="protein sequence ID" value="BAM32504.1"/>
    <property type="molecule type" value="Genomic_DNA"/>
</dbReference>
<dbReference type="Gene3D" id="1.10.150.240">
    <property type="entry name" value="Putative phosphatase, domain 2"/>
    <property type="match status" value="1"/>
</dbReference>
<dbReference type="EC" id="3.1.3.18" evidence="4"/>
<dbReference type="InterPro" id="IPR050155">
    <property type="entry name" value="HAD-like_hydrolase_sf"/>
</dbReference>
<organism evidence="5 6">
    <name type="scientific">Helicobacter cinaedi CCUG 18818 = ATCC BAA-847</name>
    <dbReference type="NCBI Taxonomy" id="537971"/>
    <lineage>
        <taxon>Bacteria</taxon>
        <taxon>Pseudomonadati</taxon>
        <taxon>Campylobacterota</taxon>
        <taxon>Epsilonproteobacteria</taxon>
        <taxon>Campylobacterales</taxon>
        <taxon>Helicobacteraceae</taxon>
        <taxon>Helicobacter</taxon>
    </lineage>
</organism>
<accession>A0AAI8QH83</accession>